<dbReference type="InterPro" id="IPR003615">
    <property type="entry name" value="HNH_nuc"/>
</dbReference>
<keyword evidence="2" id="KW-0255">Endonuclease</keyword>
<name>A0A5J6D8R8_9CAUD</name>
<dbReference type="GO" id="GO:0004519">
    <property type="term" value="F:endonuclease activity"/>
    <property type="evidence" value="ECO:0007669"/>
    <property type="project" value="UniProtKB-KW"/>
</dbReference>
<keyword evidence="2" id="KW-0378">Hydrolase</keyword>
<proteinExistence type="predicted"/>
<accession>A0A5J6D8R8</accession>
<dbReference type="EMBL" id="MN204498">
    <property type="protein sequence ID" value="QEQ94093.1"/>
    <property type="molecule type" value="Genomic_DNA"/>
</dbReference>
<protein>
    <submittedName>
        <fullName evidence="2">HNH endonuclease</fullName>
    </submittedName>
</protein>
<dbReference type="GeneID" id="64472183"/>
<feature type="domain" description="HNH nuclease" evidence="1">
    <location>
        <begin position="104"/>
        <end position="136"/>
    </location>
</feature>
<dbReference type="RefSeq" id="YP_010056241.1">
    <property type="nucleotide sequence ID" value="NC_054675.1"/>
</dbReference>
<gene>
    <name evidence="2" type="primary">61</name>
    <name evidence="2" type="ORF">SEA_SAFTANT_61</name>
</gene>
<evidence type="ECO:0000259" key="1">
    <source>
        <dbReference type="Pfam" id="PF13392"/>
    </source>
</evidence>
<reference evidence="2 3" key="1">
    <citation type="submission" date="2019-07" db="EMBL/GenBank/DDBJ databases">
        <authorList>
            <person name="Gordon L.L."/>
            <person name="Schein S.C."/>
            <person name="Shalon N."/>
            <person name="Whiting F."/>
            <person name="Shaffer C.D."/>
            <person name="Weston-Hafer K.A."/>
            <person name="Garlena R.A."/>
            <person name="Russell D.A."/>
            <person name="Pope W.H."/>
            <person name="Jacobs-Sera D."/>
            <person name="Hendrix R.W."/>
            <person name="Hatfull G.F."/>
        </authorList>
    </citation>
    <scope>NUCLEOTIDE SEQUENCE [LARGE SCALE GENOMIC DNA]</scope>
</reference>
<organism evidence="2 3">
    <name type="scientific">Streptomyces phage Saftant</name>
    <dbReference type="NCBI Taxonomy" id="2601693"/>
    <lineage>
        <taxon>Viruses</taxon>
        <taxon>Duplodnaviria</taxon>
        <taxon>Heunggongvirae</taxon>
        <taxon>Uroviricota</taxon>
        <taxon>Caudoviricetes</taxon>
        <taxon>Arquatrovirinae</taxon>
        <taxon>Camvirus</taxon>
        <taxon>Camvirus saftant</taxon>
    </lineage>
</organism>
<keyword evidence="3" id="KW-1185">Reference proteome</keyword>
<evidence type="ECO:0000313" key="2">
    <source>
        <dbReference type="EMBL" id="QEQ94093.1"/>
    </source>
</evidence>
<dbReference type="SUPFAM" id="SSF54060">
    <property type="entry name" value="His-Me finger endonucleases"/>
    <property type="match status" value="1"/>
</dbReference>
<sequence>MRCSVTSNKIGPCTRDAFADGLCPAHRSRLIQWGHVGEDQPIRAYVATATTHAAPKRGKGRTNEEKFYSRVRKTETCWIWTGGVITNTGYGQLRLDGYQQTANRWAWRLAFGDIPEGVRIKQTCGDKLCVRLSHLEAQYPDGTPYFQEFTPAELAQVAA</sequence>
<dbReference type="Pfam" id="PF13392">
    <property type="entry name" value="HNH_3"/>
    <property type="match status" value="1"/>
</dbReference>
<dbReference type="Proteomes" id="UP000327512">
    <property type="component" value="Segment"/>
</dbReference>
<evidence type="ECO:0000313" key="3">
    <source>
        <dbReference type="Proteomes" id="UP000327512"/>
    </source>
</evidence>
<dbReference type="KEGG" id="vg:64472183"/>
<dbReference type="InterPro" id="IPR044925">
    <property type="entry name" value="His-Me_finger_sf"/>
</dbReference>
<keyword evidence="2" id="KW-0540">Nuclease</keyword>